<evidence type="ECO:0000313" key="6">
    <source>
        <dbReference type="EMBL" id="GGA56618.1"/>
    </source>
</evidence>
<dbReference type="GO" id="GO:0030313">
    <property type="term" value="C:cell envelope"/>
    <property type="evidence" value="ECO:0007669"/>
    <property type="project" value="UniProtKB-SubCell"/>
</dbReference>
<dbReference type="PROSITE" id="PS00078">
    <property type="entry name" value="COX2"/>
    <property type="match status" value="1"/>
</dbReference>
<dbReference type="SUPFAM" id="SSF49503">
    <property type="entry name" value="Cupredoxins"/>
    <property type="match status" value="1"/>
</dbReference>
<dbReference type="Proteomes" id="UP000648801">
    <property type="component" value="Unassembled WGS sequence"/>
</dbReference>
<protein>
    <recommendedName>
        <fullName evidence="5">Cytochrome oxidase subunit II copper A binding domain-containing protein</fullName>
    </recommendedName>
</protein>
<keyword evidence="7" id="KW-1185">Reference proteome</keyword>
<keyword evidence="3" id="KW-0186">Copper</keyword>
<evidence type="ECO:0000256" key="4">
    <source>
        <dbReference type="SAM" id="SignalP"/>
    </source>
</evidence>
<dbReference type="GO" id="GO:0016020">
    <property type="term" value="C:membrane"/>
    <property type="evidence" value="ECO:0007669"/>
    <property type="project" value="InterPro"/>
</dbReference>
<dbReference type="PANTHER" id="PTHR42838">
    <property type="entry name" value="CYTOCHROME C OXIDASE SUBUNIT II"/>
    <property type="match status" value="1"/>
</dbReference>
<name>A0A916VZY5_9BACT</name>
<proteinExistence type="predicted"/>
<gene>
    <name evidence="6" type="ORF">GCM10011507_04930</name>
</gene>
<evidence type="ECO:0000259" key="5">
    <source>
        <dbReference type="PROSITE" id="PS50857"/>
    </source>
</evidence>
<keyword evidence="2" id="KW-0479">Metal-binding</keyword>
<dbReference type="InterPro" id="IPR001505">
    <property type="entry name" value="Copper_CuA"/>
</dbReference>
<dbReference type="AlphaFoldDB" id="A0A916VZY5"/>
<comment type="subcellular location">
    <subcellularLocation>
        <location evidence="1">Cell envelope</location>
    </subcellularLocation>
</comment>
<feature type="chain" id="PRO_5037869609" description="Cytochrome oxidase subunit II copper A binding domain-containing protein" evidence="4">
    <location>
        <begin position="28"/>
        <end position="121"/>
    </location>
</feature>
<dbReference type="InterPro" id="IPR002429">
    <property type="entry name" value="CcO_II-like_C"/>
</dbReference>
<dbReference type="PROSITE" id="PS50857">
    <property type="entry name" value="COX2_CUA"/>
    <property type="match status" value="1"/>
</dbReference>
<sequence length="121" mass="13010">MRPKFALLAVIAVALIFSSILPLSACAQDQPQRVEVVAKRFQFIPADITLKKGVPVVLVLTSQDVGHGLKFKELSIDIKAKKGKSAEVTFTPQQTGTFIGQCSVFCGSGHGSMKLTLHVTE</sequence>
<evidence type="ECO:0000256" key="1">
    <source>
        <dbReference type="ARBA" id="ARBA00004196"/>
    </source>
</evidence>
<dbReference type="InterPro" id="IPR008972">
    <property type="entry name" value="Cupredoxin"/>
</dbReference>
<dbReference type="Gene3D" id="2.60.40.420">
    <property type="entry name" value="Cupredoxins - blue copper proteins"/>
    <property type="match status" value="1"/>
</dbReference>
<reference evidence="6" key="2">
    <citation type="submission" date="2020-09" db="EMBL/GenBank/DDBJ databases">
        <authorList>
            <person name="Sun Q."/>
            <person name="Zhou Y."/>
        </authorList>
    </citation>
    <scope>NUCLEOTIDE SEQUENCE</scope>
    <source>
        <strain evidence="6">CGMCC 1.15447</strain>
    </source>
</reference>
<dbReference type="GO" id="GO:0005507">
    <property type="term" value="F:copper ion binding"/>
    <property type="evidence" value="ECO:0007669"/>
    <property type="project" value="InterPro"/>
</dbReference>
<organism evidence="6 7">
    <name type="scientific">Edaphobacter acidisoli</name>
    <dbReference type="NCBI Taxonomy" id="2040573"/>
    <lineage>
        <taxon>Bacteria</taxon>
        <taxon>Pseudomonadati</taxon>
        <taxon>Acidobacteriota</taxon>
        <taxon>Terriglobia</taxon>
        <taxon>Terriglobales</taxon>
        <taxon>Acidobacteriaceae</taxon>
        <taxon>Edaphobacter</taxon>
    </lineage>
</organism>
<feature type="signal peptide" evidence="4">
    <location>
        <begin position="1"/>
        <end position="27"/>
    </location>
</feature>
<reference evidence="6" key="1">
    <citation type="journal article" date="2014" name="Int. J. Syst. Evol. Microbiol.">
        <title>Complete genome sequence of Corynebacterium casei LMG S-19264T (=DSM 44701T), isolated from a smear-ripened cheese.</title>
        <authorList>
            <consortium name="US DOE Joint Genome Institute (JGI-PGF)"/>
            <person name="Walter F."/>
            <person name="Albersmeier A."/>
            <person name="Kalinowski J."/>
            <person name="Ruckert C."/>
        </authorList>
    </citation>
    <scope>NUCLEOTIDE SEQUENCE</scope>
    <source>
        <strain evidence="6">CGMCC 1.15447</strain>
    </source>
</reference>
<comment type="caution">
    <text evidence="6">The sequence shown here is derived from an EMBL/GenBank/DDBJ whole genome shotgun (WGS) entry which is preliminary data.</text>
</comment>
<evidence type="ECO:0000256" key="3">
    <source>
        <dbReference type="ARBA" id="ARBA00023008"/>
    </source>
</evidence>
<feature type="domain" description="Cytochrome oxidase subunit II copper A binding" evidence="5">
    <location>
        <begin position="29"/>
        <end position="121"/>
    </location>
</feature>
<dbReference type="InterPro" id="IPR051403">
    <property type="entry name" value="NosZ/Cyto_c_oxidase_sub2"/>
</dbReference>
<dbReference type="GO" id="GO:0004129">
    <property type="term" value="F:cytochrome-c oxidase activity"/>
    <property type="evidence" value="ECO:0007669"/>
    <property type="project" value="InterPro"/>
</dbReference>
<accession>A0A916VZY5</accession>
<dbReference type="Pfam" id="PF00116">
    <property type="entry name" value="COX2"/>
    <property type="match status" value="1"/>
</dbReference>
<dbReference type="RefSeq" id="WP_188757745.1">
    <property type="nucleotide sequence ID" value="NZ_BMJB01000001.1"/>
</dbReference>
<keyword evidence="4" id="KW-0732">Signal</keyword>
<dbReference type="EMBL" id="BMJB01000001">
    <property type="protein sequence ID" value="GGA56618.1"/>
    <property type="molecule type" value="Genomic_DNA"/>
</dbReference>
<evidence type="ECO:0000313" key="7">
    <source>
        <dbReference type="Proteomes" id="UP000648801"/>
    </source>
</evidence>
<evidence type="ECO:0000256" key="2">
    <source>
        <dbReference type="ARBA" id="ARBA00022723"/>
    </source>
</evidence>
<dbReference type="PANTHER" id="PTHR42838:SF2">
    <property type="entry name" value="NITROUS-OXIDE REDUCTASE"/>
    <property type="match status" value="1"/>
</dbReference>